<dbReference type="RefSeq" id="WP_160735005.1">
    <property type="nucleotide sequence ID" value="NZ_WTYT01000001.1"/>
</dbReference>
<organism evidence="1 2">
    <name type="scientific">Altericroceibacterium endophyticum</name>
    <dbReference type="NCBI Taxonomy" id="1808508"/>
    <lineage>
        <taxon>Bacteria</taxon>
        <taxon>Pseudomonadati</taxon>
        <taxon>Pseudomonadota</taxon>
        <taxon>Alphaproteobacteria</taxon>
        <taxon>Sphingomonadales</taxon>
        <taxon>Erythrobacteraceae</taxon>
        <taxon>Altericroceibacterium</taxon>
    </lineage>
</organism>
<proteinExistence type="predicted"/>
<dbReference type="Proteomes" id="UP000438476">
    <property type="component" value="Unassembled WGS sequence"/>
</dbReference>
<keyword evidence="2" id="KW-1185">Reference proteome</keyword>
<name>A0A6I4T132_9SPHN</name>
<protein>
    <submittedName>
        <fullName evidence="1">Uncharacterized protein</fullName>
    </submittedName>
</protein>
<evidence type="ECO:0000313" key="1">
    <source>
        <dbReference type="EMBL" id="MXO64588.1"/>
    </source>
</evidence>
<dbReference type="AlphaFoldDB" id="A0A6I4T132"/>
<reference evidence="1 2" key="1">
    <citation type="submission" date="2019-12" db="EMBL/GenBank/DDBJ databases">
        <title>Genomic-based taxomic classification of the family Erythrobacteraceae.</title>
        <authorList>
            <person name="Xu L."/>
        </authorList>
    </citation>
    <scope>NUCLEOTIDE SEQUENCE [LARGE SCALE GENOMIC DNA]</scope>
    <source>
        <strain evidence="1 2">LMG 29518</strain>
    </source>
</reference>
<sequence length="151" mass="16679">MYQFVDQPITRLEQGSQFLLAAMRAWEWSALDHRCPKIGLSVSFAQIGLLQALGDFHELMMMLGITSSGQRSFAANRHAPVNEGEAILLAVWSDVAARNYDRPQMVLGALYNASTAQRAVLLTQQVSAQMALIGLFPDAPLENSLTSRTER</sequence>
<comment type="caution">
    <text evidence="1">The sequence shown here is derived from an EMBL/GenBank/DDBJ whole genome shotgun (WGS) entry which is preliminary data.</text>
</comment>
<dbReference type="EMBL" id="WTYT01000001">
    <property type="protein sequence ID" value="MXO64588.1"/>
    <property type="molecule type" value="Genomic_DNA"/>
</dbReference>
<accession>A0A6I4T132</accession>
<gene>
    <name evidence="1" type="ORF">GRI91_02325</name>
</gene>
<evidence type="ECO:0000313" key="2">
    <source>
        <dbReference type="Proteomes" id="UP000438476"/>
    </source>
</evidence>
<dbReference type="OrthoDB" id="7360669at2"/>